<evidence type="ECO:0000313" key="5">
    <source>
        <dbReference type="EMBL" id="ALG11723.1"/>
    </source>
</evidence>
<evidence type="ECO:0000313" key="6">
    <source>
        <dbReference type="Proteomes" id="UP000063699"/>
    </source>
</evidence>
<dbReference type="KEGG" id="kphy:AOZ06_36975"/>
<dbReference type="Proteomes" id="UP000063699">
    <property type="component" value="Chromosome"/>
</dbReference>
<keyword evidence="6" id="KW-1185">Reference proteome</keyword>
<dbReference type="SMART" id="SM00342">
    <property type="entry name" value="HTH_ARAC"/>
    <property type="match status" value="1"/>
</dbReference>
<accession>A0A0N9IAX7</accession>
<evidence type="ECO:0000256" key="1">
    <source>
        <dbReference type="ARBA" id="ARBA00023015"/>
    </source>
</evidence>
<gene>
    <name evidence="5" type="ORF">AOZ06_36975</name>
</gene>
<evidence type="ECO:0000259" key="4">
    <source>
        <dbReference type="PROSITE" id="PS01124"/>
    </source>
</evidence>
<proteinExistence type="predicted"/>
<feature type="domain" description="HTH araC/xylS-type" evidence="4">
    <location>
        <begin position="108"/>
        <end position="204"/>
    </location>
</feature>
<dbReference type="InterPro" id="IPR046532">
    <property type="entry name" value="DUF6597"/>
</dbReference>
<evidence type="ECO:0000256" key="2">
    <source>
        <dbReference type="ARBA" id="ARBA00023125"/>
    </source>
</evidence>
<sequence length="210" mass="22741">MWTSTKVGAQRVVPDGCMDILWNGTDLVVAGPDTAAFMTQSNGTGVGVRFQPGVAPGLLGVSAHAIRNTRVPLAEFWPHDRVARLLDEMHNGNPGQALLRSVGSTEPDKFATLVTQLVTTHDVRHLADTMGITERHLHRKCLARFGYGPKTLQRITRFSAAMDLVYAGKPFTEVAHACGYADQAHLSRDVKALAGTTLTTLVQDADVRLD</sequence>
<dbReference type="EMBL" id="CP012752">
    <property type="protein sequence ID" value="ALG11723.1"/>
    <property type="molecule type" value="Genomic_DNA"/>
</dbReference>
<dbReference type="InterPro" id="IPR050204">
    <property type="entry name" value="AraC_XylS_family_regulators"/>
</dbReference>
<keyword evidence="2" id="KW-0238">DNA-binding</keyword>
<name>A0A0N9IAX7_9PSEU</name>
<reference evidence="5 6" key="1">
    <citation type="submission" date="2015-07" db="EMBL/GenBank/DDBJ databases">
        <title>Genome sequencing of Kibdelosporangium phytohabitans.</title>
        <authorList>
            <person name="Qin S."/>
            <person name="Xing K."/>
        </authorList>
    </citation>
    <scope>NUCLEOTIDE SEQUENCE [LARGE SCALE GENOMIC DNA]</scope>
    <source>
        <strain evidence="5 6">KLBMP1111</strain>
    </source>
</reference>
<dbReference type="PROSITE" id="PS01124">
    <property type="entry name" value="HTH_ARAC_FAMILY_2"/>
    <property type="match status" value="1"/>
</dbReference>
<dbReference type="PANTHER" id="PTHR46796:SF15">
    <property type="entry name" value="BLL1074 PROTEIN"/>
    <property type="match status" value="1"/>
</dbReference>
<dbReference type="AlphaFoldDB" id="A0A0N9IAX7"/>
<dbReference type="Pfam" id="PF20240">
    <property type="entry name" value="DUF6597"/>
    <property type="match status" value="1"/>
</dbReference>
<dbReference type="PANTHER" id="PTHR46796">
    <property type="entry name" value="HTH-TYPE TRANSCRIPTIONAL ACTIVATOR RHAS-RELATED"/>
    <property type="match status" value="1"/>
</dbReference>
<organism evidence="5 6">
    <name type="scientific">Kibdelosporangium phytohabitans</name>
    <dbReference type="NCBI Taxonomy" id="860235"/>
    <lineage>
        <taxon>Bacteria</taxon>
        <taxon>Bacillati</taxon>
        <taxon>Actinomycetota</taxon>
        <taxon>Actinomycetes</taxon>
        <taxon>Pseudonocardiales</taxon>
        <taxon>Pseudonocardiaceae</taxon>
        <taxon>Kibdelosporangium</taxon>
    </lineage>
</organism>
<dbReference type="GO" id="GO:0043565">
    <property type="term" value="F:sequence-specific DNA binding"/>
    <property type="evidence" value="ECO:0007669"/>
    <property type="project" value="InterPro"/>
</dbReference>
<dbReference type="InterPro" id="IPR018060">
    <property type="entry name" value="HTH_AraC"/>
</dbReference>
<protein>
    <recommendedName>
        <fullName evidence="4">HTH araC/xylS-type domain-containing protein</fullName>
    </recommendedName>
</protein>
<dbReference type="Pfam" id="PF12833">
    <property type="entry name" value="HTH_18"/>
    <property type="match status" value="1"/>
</dbReference>
<dbReference type="STRING" id="860235.AOZ06_36975"/>
<keyword evidence="1" id="KW-0805">Transcription regulation</keyword>
<dbReference type="GO" id="GO:0003700">
    <property type="term" value="F:DNA-binding transcription factor activity"/>
    <property type="evidence" value="ECO:0007669"/>
    <property type="project" value="InterPro"/>
</dbReference>
<keyword evidence="3" id="KW-0804">Transcription</keyword>
<evidence type="ECO:0000256" key="3">
    <source>
        <dbReference type="ARBA" id="ARBA00023163"/>
    </source>
</evidence>
<dbReference type="Gene3D" id="1.10.10.60">
    <property type="entry name" value="Homeodomain-like"/>
    <property type="match status" value="1"/>
</dbReference>